<dbReference type="Gene3D" id="3.20.10.10">
    <property type="entry name" value="D-amino Acid Aminotransferase, subunit A, domain 2"/>
    <property type="match status" value="1"/>
</dbReference>
<dbReference type="GO" id="GO:0009099">
    <property type="term" value="P:L-valine biosynthetic process"/>
    <property type="evidence" value="ECO:0007669"/>
    <property type="project" value="UniProtKB-UniPathway"/>
</dbReference>
<evidence type="ECO:0000256" key="11">
    <source>
        <dbReference type="ARBA" id="ARBA00049229"/>
    </source>
</evidence>
<evidence type="ECO:0000256" key="2">
    <source>
        <dbReference type="ARBA" id="ARBA00004824"/>
    </source>
</evidence>
<dbReference type="PANTHER" id="PTHR42743">
    <property type="entry name" value="AMINO-ACID AMINOTRANSFERASE"/>
    <property type="match status" value="1"/>
</dbReference>
<dbReference type="EMBL" id="CADCWH010000153">
    <property type="protein sequence ID" value="CAA9551799.1"/>
    <property type="molecule type" value="Genomic_DNA"/>
</dbReference>
<dbReference type="GO" id="GO:0009098">
    <property type="term" value="P:L-leucine biosynthetic process"/>
    <property type="evidence" value="ECO:0007669"/>
    <property type="project" value="UniProtKB-UniPathway"/>
</dbReference>
<dbReference type="InterPro" id="IPR043132">
    <property type="entry name" value="BCAT-like_C"/>
</dbReference>
<comment type="catalytic activity">
    <reaction evidence="9 12">
        <text>L-valine + 2-oxoglutarate = 3-methyl-2-oxobutanoate + L-glutamate</text>
        <dbReference type="Rhea" id="RHEA:24813"/>
        <dbReference type="ChEBI" id="CHEBI:11851"/>
        <dbReference type="ChEBI" id="CHEBI:16810"/>
        <dbReference type="ChEBI" id="CHEBI:29985"/>
        <dbReference type="ChEBI" id="CHEBI:57762"/>
        <dbReference type="EC" id="2.6.1.42"/>
    </reaction>
</comment>
<dbReference type="InterPro" id="IPR001544">
    <property type="entry name" value="Aminotrans_IV"/>
</dbReference>
<evidence type="ECO:0000256" key="6">
    <source>
        <dbReference type="ARBA" id="ARBA00022576"/>
    </source>
</evidence>
<dbReference type="InterPro" id="IPR036038">
    <property type="entry name" value="Aminotransferase-like"/>
</dbReference>
<protein>
    <recommendedName>
        <fullName evidence="12">Branched-chain-amino-acid aminotransferase</fullName>
        <shortName evidence="12">BCAT</shortName>
        <ecNumber evidence="12">2.6.1.42</ecNumber>
    </recommendedName>
</protein>
<dbReference type="GO" id="GO:0004084">
    <property type="term" value="F:branched-chain-amino-acid transaminase activity"/>
    <property type="evidence" value="ECO:0007669"/>
    <property type="project" value="UniProtKB-EC"/>
</dbReference>
<evidence type="ECO:0000313" key="13">
    <source>
        <dbReference type="EMBL" id="CAA9551799.1"/>
    </source>
</evidence>
<gene>
    <name evidence="12" type="primary">ilvE</name>
    <name evidence="13" type="ORF">AVDCRST_MAG70-984</name>
</gene>
<dbReference type="InterPro" id="IPR050571">
    <property type="entry name" value="Class-IV_PLP-Dep_Aminotrnsfr"/>
</dbReference>
<comment type="pathway">
    <text evidence="3 12">Amino-acid biosynthesis; L-valine biosynthesis; L-valine from pyruvate: step 4/4.</text>
</comment>
<evidence type="ECO:0000256" key="12">
    <source>
        <dbReference type="RuleBase" id="RU364094"/>
    </source>
</evidence>
<evidence type="ECO:0000256" key="8">
    <source>
        <dbReference type="ARBA" id="ARBA00022898"/>
    </source>
</evidence>
<dbReference type="UniPathway" id="UPA00049">
    <property type="reaction ID" value="UER00062"/>
</dbReference>
<name>A0A6J4UN10_9BACT</name>
<evidence type="ECO:0000256" key="5">
    <source>
        <dbReference type="ARBA" id="ARBA00009320"/>
    </source>
</evidence>
<comment type="cofactor">
    <cofactor evidence="1 12">
        <name>pyridoxal 5'-phosphate</name>
        <dbReference type="ChEBI" id="CHEBI:597326"/>
    </cofactor>
</comment>
<dbReference type="UniPathway" id="UPA00047">
    <property type="reaction ID" value="UER00058"/>
</dbReference>
<comment type="pathway">
    <text evidence="4 12">Amino-acid biosynthesis; L-leucine biosynthesis; L-leucine from 3-methyl-2-oxobutanoate: step 4/4.</text>
</comment>
<organism evidence="13">
    <name type="scientific">uncultured Thermomicrobiales bacterium</name>
    <dbReference type="NCBI Taxonomy" id="1645740"/>
    <lineage>
        <taxon>Bacteria</taxon>
        <taxon>Pseudomonadati</taxon>
        <taxon>Thermomicrobiota</taxon>
        <taxon>Thermomicrobia</taxon>
        <taxon>Thermomicrobiales</taxon>
        <taxon>environmental samples</taxon>
    </lineage>
</organism>
<comment type="pathway">
    <text evidence="2 12">Amino-acid biosynthesis; L-isoleucine biosynthesis; L-isoleucine from 2-oxobutanoate: step 4/4.</text>
</comment>
<keyword evidence="6 12" id="KW-0032">Aminotransferase</keyword>
<comment type="similarity">
    <text evidence="5 12">Belongs to the class-IV pyridoxal-phosphate-dependent aminotransferase family.</text>
</comment>
<proteinExistence type="inferred from homology"/>
<comment type="catalytic activity">
    <reaction evidence="10 12">
        <text>L-isoleucine + 2-oxoglutarate = (S)-3-methyl-2-oxopentanoate + L-glutamate</text>
        <dbReference type="Rhea" id="RHEA:24801"/>
        <dbReference type="ChEBI" id="CHEBI:16810"/>
        <dbReference type="ChEBI" id="CHEBI:29985"/>
        <dbReference type="ChEBI" id="CHEBI:35146"/>
        <dbReference type="ChEBI" id="CHEBI:58045"/>
        <dbReference type="EC" id="2.6.1.42"/>
    </reaction>
</comment>
<evidence type="ECO:0000256" key="9">
    <source>
        <dbReference type="ARBA" id="ARBA00048212"/>
    </source>
</evidence>
<evidence type="ECO:0000256" key="7">
    <source>
        <dbReference type="ARBA" id="ARBA00022679"/>
    </source>
</evidence>
<dbReference type="NCBIfam" id="TIGR01122">
    <property type="entry name" value="ilvE_I"/>
    <property type="match status" value="1"/>
</dbReference>
<reference evidence="13" key="1">
    <citation type="submission" date="2020-02" db="EMBL/GenBank/DDBJ databases">
        <authorList>
            <person name="Meier V. D."/>
        </authorList>
    </citation>
    <scope>NUCLEOTIDE SEQUENCE</scope>
    <source>
        <strain evidence="13">AVDCRST_MAG70</strain>
    </source>
</reference>
<dbReference type="FunFam" id="3.20.10.10:FF:000002">
    <property type="entry name" value="D-alanine aminotransferase"/>
    <property type="match status" value="1"/>
</dbReference>
<keyword evidence="7 12" id="KW-0808">Transferase</keyword>
<dbReference type="GO" id="GO:0009097">
    <property type="term" value="P:isoleucine biosynthetic process"/>
    <property type="evidence" value="ECO:0007669"/>
    <property type="project" value="UniProtKB-UniPathway"/>
</dbReference>
<evidence type="ECO:0000256" key="10">
    <source>
        <dbReference type="ARBA" id="ARBA00048798"/>
    </source>
</evidence>
<dbReference type="Pfam" id="PF01063">
    <property type="entry name" value="Aminotran_4"/>
    <property type="match status" value="1"/>
</dbReference>
<dbReference type="Gene3D" id="3.30.470.10">
    <property type="match status" value="1"/>
</dbReference>
<keyword evidence="12" id="KW-0100">Branched-chain amino acid biosynthesis</keyword>
<dbReference type="InterPro" id="IPR043131">
    <property type="entry name" value="BCAT-like_N"/>
</dbReference>
<keyword evidence="8 12" id="KW-0663">Pyridoxal phosphate</keyword>
<accession>A0A6J4UN10</accession>
<dbReference type="NCBIfam" id="NF005146">
    <property type="entry name" value="PRK06606.1"/>
    <property type="match status" value="1"/>
</dbReference>
<dbReference type="AlphaFoldDB" id="A0A6J4UN10"/>
<keyword evidence="12" id="KW-0028">Amino-acid biosynthesis</keyword>
<dbReference type="EC" id="2.6.1.42" evidence="12"/>
<comment type="function">
    <text evidence="12">Acts on leucine, isoleucine and valine.</text>
</comment>
<evidence type="ECO:0000256" key="1">
    <source>
        <dbReference type="ARBA" id="ARBA00001933"/>
    </source>
</evidence>
<dbReference type="InterPro" id="IPR005785">
    <property type="entry name" value="B_amino_transI"/>
</dbReference>
<evidence type="ECO:0000256" key="3">
    <source>
        <dbReference type="ARBA" id="ARBA00004931"/>
    </source>
</evidence>
<dbReference type="UniPathway" id="UPA00048">
    <property type="reaction ID" value="UER00073"/>
</dbReference>
<dbReference type="PANTHER" id="PTHR42743:SF4">
    <property type="entry name" value="BRANCHED-CHAIN-AMINO-ACID AMINOTRANSFERASE-RELATED"/>
    <property type="match status" value="1"/>
</dbReference>
<sequence>MSEGKQQHPAYLWWNGRQRAWEDATVHVTDLGWSTVGAVFEGIRAYWNPDTEQLHVFRLAEHLRRLEMSTKLVRLPLTYDEATLTGAITDLLTANESREDTYIRPLAYTGKTSGKRFAQIGSDAELLINTHPMASHLGTGLTYTAKVSSWTRISDNVMPPRVKNLSNYRNGQLAGYEATLDGYDTAFLLNTRGQVAEAPGACVMMVRDGKLFTPDSGASILESITRDALMTLARESLGLEVIERGIDRTELYMADEVFTCGTAAEITPVVDIDKYPVGDGQIGPITTELDRLFQDVLRGRESHYGHWRTTVDMPVMAPVS</sequence>
<dbReference type="SUPFAM" id="SSF56752">
    <property type="entry name" value="D-aminoacid aminotransferase-like PLP-dependent enzymes"/>
    <property type="match status" value="1"/>
</dbReference>
<comment type="catalytic activity">
    <reaction evidence="11 12">
        <text>L-leucine + 2-oxoglutarate = 4-methyl-2-oxopentanoate + L-glutamate</text>
        <dbReference type="Rhea" id="RHEA:18321"/>
        <dbReference type="ChEBI" id="CHEBI:16810"/>
        <dbReference type="ChEBI" id="CHEBI:17865"/>
        <dbReference type="ChEBI" id="CHEBI:29985"/>
        <dbReference type="ChEBI" id="CHEBI:57427"/>
        <dbReference type="EC" id="2.6.1.42"/>
    </reaction>
</comment>
<evidence type="ECO:0000256" key="4">
    <source>
        <dbReference type="ARBA" id="ARBA00005072"/>
    </source>
</evidence>